<keyword evidence="4" id="KW-1185">Reference proteome</keyword>
<feature type="signal peptide" evidence="1">
    <location>
        <begin position="1"/>
        <end position="27"/>
    </location>
</feature>
<protein>
    <recommendedName>
        <fullName evidence="2">Pherophorin domain-containing protein</fullName>
    </recommendedName>
</protein>
<sequence>MGTSRRSLLAWPLAAVLLAVSLQLGSAQGEVDAGAPAPPFDPNDPNAAYLFGFPFCRCSDYRCGTSPYKVLRSNETSLPNGNLRVCFKFQDVGCPSNNPCCNSILQELDKVEFMADKMCSETVAAVTFGGLSVIGSTHFDTEFTVGKIRVTGLNANRAKVGASELCITIKSPCNSFNTFFQSSKLNSDGAYQYAVFNGAHNCCPNKTEEICDCISVFEPNTRWRFRFRGSELKGEFNYFAFNVFTVPSQYCLDVNYRPGACCDQTLDSVEIALAGTFMDRWWKLVPFFWLFDTDGSVMQQGKISTQHKSEFGLIFKNFTRNTTSVPPGSELVITLALNATLWNDTSAFPCGQSHLVDESGICDYLLSGDQVFDGRPVVSPWGDFVPGCCPEGVYLIENPTPLCGCTDNKLESPYRLLMNPEPQPVDRGSTRYAFRIQTVTPAKPEPLSETDCNNMDLDAVRLYVRPEVMDRVTAISLNGVSVPLKNLYYGNDTHQYWLEVRELKKTLPTVGTTWDFDVTVAGASPPSLCSENALGTGECEYVFYGKYSLRDLDYMCCAHGLSEQTTLKEPPTQCSCDASVLHTPYRLDYAGTRAVGSAAAFNFTLTYDALDCDSASGCCGTDLKSVFIQVDTTLYTGVTVTPAPPGGVTVQKQATGVKVTGLFGTGAGYDVSVSARSGTSLAALCGAGVDGCKYRLEGGFALNQPYGCCPQHSTGV</sequence>
<dbReference type="InterPro" id="IPR024616">
    <property type="entry name" value="Pherophorin"/>
</dbReference>
<evidence type="ECO:0000313" key="3">
    <source>
        <dbReference type="EMBL" id="KAG2493480.1"/>
    </source>
</evidence>
<feature type="domain" description="Pherophorin" evidence="2">
    <location>
        <begin position="401"/>
        <end position="557"/>
    </location>
</feature>
<feature type="domain" description="Pherophorin" evidence="2">
    <location>
        <begin position="571"/>
        <end position="710"/>
    </location>
</feature>
<evidence type="ECO:0000313" key="4">
    <source>
        <dbReference type="Proteomes" id="UP000612055"/>
    </source>
</evidence>
<name>A0A836BYD5_9CHLO</name>
<evidence type="ECO:0000256" key="1">
    <source>
        <dbReference type="SAM" id="SignalP"/>
    </source>
</evidence>
<proteinExistence type="predicted"/>
<accession>A0A836BYD5</accession>
<evidence type="ECO:0000259" key="2">
    <source>
        <dbReference type="Pfam" id="PF12499"/>
    </source>
</evidence>
<feature type="domain" description="Pherophorin" evidence="2">
    <location>
        <begin position="53"/>
        <end position="204"/>
    </location>
</feature>
<dbReference type="Proteomes" id="UP000612055">
    <property type="component" value="Unassembled WGS sequence"/>
</dbReference>
<dbReference type="Pfam" id="PF12499">
    <property type="entry name" value="DUF3707"/>
    <property type="match status" value="3"/>
</dbReference>
<keyword evidence="1" id="KW-0732">Signal</keyword>
<feature type="chain" id="PRO_5032507234" description="Pherophorin domain-containing protein" evidence="1">
    <location>
        <begin position="28"/>
        <end position="716"/>
    </location>
</feature>
<organism evidence="3 4">
    <name type="scientific">Edaphochlamys debaryana</name>
    <dbReference type="NCBI Taxonomy" id="47281"/>
    <lineage>
        <taxon>Eukaryota</taxon>
        <taxon>Viridiplantae</taxon>
        <taxon>Chlorophyta</taxon>
        <taxon>core chlorophytes</taxon>
        <taxon>Chlorophyceae</taxon>
        <taxon>CS clade</taxon>
        <taxon>Chlamydomonadales</taxon>
        <taxon>Chlamydomonadales incertae sedis</taxon>
        <taxon>Edaphochlamys</taxon>
    </lineage>
</organism>
<dbReference type="EMBL" id="JAEHOE010000037">
    <property type="protein sequence ID" value="KAG2493480.1"/>
    <property type="molecule type" value="Genomic_DNA"/>
</dbReference>
<dbReference type="OrthoDB" id="523531at2759"/>
<dbReference type="AlphaFoldDB" id="A0A836BYD5"/>
<gene>
    <name evidence="3" type="ORF">HYH03_008296</name>
</gene>
<comment type="caution">
    <text evidence="3">The sequence shown here is derived from an EMBL/GenBank/DDBJ whole genome shotgun (WGS) entry which is preliminary data.</text>
</comment>
<reference evidence="3" key="1">
    <citation type="journal article" date="2020" name="bioRxiv">
        <title>Comparative genomics of Chlamydomonas.</title>
        <authorList>
            <person name="Craig R.J."/>
            <person name="Hasan A.R."/>
            <person name="Ness R.W."/>
            <person name="Keightley P.D."/>
        </authorList>
    </citation>
    <scope>NUCLEOTIDE SEQUENCE</scope>
    <source>
        <strain evidence="3">CCAP 11/70</strain>
    </source>
</reference>